<dbReference type="InParanoid" id="L5KCX9"/>
<comment type="similarity">
    <text evidence="1">Belongs to the FAM149 family.</text>
</comment>
<name>L5KCX9_PTEAL</name>
<dbReference type="PANTHER" id="PTHR31997:SF0">
    <property type="entry name" value="PRIMARY CILIUM ASSEMBLY PROTEIN FAM149B1"/>
    <property type="match status" value="1"/>
</dbReference>
<dbReference type="InterPro" id="IPR022194">
    <property type="entry name" value="DUF3719"/>
</dbReference>
<gene>
    <name evidence="4" type="ORF">PAL_GLEAN10020504</name>
</gene>
<dbReference type="EMBL" id="KB030800">
    <property type="protein sequence ID" value="ELK09539.1"/>
    <property type="molecule type" value="Genomic_DNA"/>
</dbReference>
<dbReference type="STRING" id="9402.L5KCX9"/>
<dbReference type="PANTHER" id="PTHR31997">
    <property type="entry name" value="AGAP003710-PA"/>
    <property type="match status" value="1"/>
</dbReference>
<sequence>MISRYTRKAVPQSSELKGITKDALNHHPLPEQLDEISSTNDSHEKDTSSQSESDITQESPFTSADTGNSRSAFPSYTGTGISTEGSSDFSWGYGISKKTFQLMMYVMGRLDIFLLKSGTMILGKQIITPSEGYELYPRSPSAISASHEATLSQERDSTVFGIRGKKLHFSTSYVPKASSIAKSPSLCSMEKEEEDCVISEGIIEEYLAFDQTDMEEEFHGKKSGATTEKQKLGYPPIVPFYCMKEDVLAYVFDDVWSKVLSCMEHLTRSHWEGFASDDESNIAITRSASQSPCVLSEPQPLVLPRVPQSKVLSITSNPMSLCQAASGHQPNVNGLLVHGMPLQPRNLSLMDKLLDIDDKLLMRPGSSTILSTRNWANRALDLCTSSLSYTVQSTRRRNPPPRTLHPISTSHSRAGTPRPMEEILRGSRVPVAADSLSSPSPMPLSRNNLLPPIGTAEMEHLSTVGSQRQMKSHGDTNRARSAVVDELNHQQPQEKLLLPDFFSRPNTTQSFLVE</sequence>
<dbReference type="FunCoup" id="L5KCX9">
    <property type="interactions" value="3793"/>
</dbReference>
<dbReference type="Proteomes" id="UP000010552">
    <property type="component" value="Unassembled WGS sequence"/>
</dbReference>
<dbReference type="eggNOG" id="ENOG502QVD4">
    <property type="taxonomic scope" value="Eukaryota"/>
</dbReference>
<dbReference type="InterPro" id="IPR039630">
    <property type="entry name" value="FAM149"/>
</dbReference>
<evidence type="ECO:0000313" key="4">
    <source>
        <dbReference type="EMBL" id="ELK09539.1"/>
    </source>
</evidence>
<feature type="region of interest" description="Disordered" evidence="2">
    <location>
        <begin position="1"/>
        <end position="78"/>
    </location>
</feature>
<feature type="compositionally biased region" description="Polar residues" evidence="2">
    <location>
        <begin position="48"/>
        <end position="78"/>
    </location>
</feature>
<organism evidence="4 5">
    <name type="scientific">Pteropus alecto</name>
    <name type="common">Black flying fox</name>
    <dbReference type="NCBI Taxonomy" id="9402"/>
    <lineage>
        <taxon>Eukaryota</taxon>
        <taxon>Metazoa</taxon>
        <taxon>Chordata</taxon>
        <taxon>Craniata</taxon>
        <taxon>Vertebrata</taxon>
        <taxon>Euteleostomi</taxon>
        <taxon>Mammalia</taxon>
        <taxon>Eutheria</taxon>
        <taxon>Laurasiatheria</taxon>
        <taxon>Chiroptera</taxon>
        <taxon>Yinpterochiroptera</taxon>
        <taxon>Pteropodoidea</taxon>
        <taxon>Pteropodidae</taxon>
        <taxon>Pteropodinae</taxon>
        <taxon>Pteropus</taxon>
    </lineage>
</organism>
<keyword evidence="5" id="KW-1185">Reference proteome</keyword>
<evidence type="ECO:0000256" key="1">
    <source>
        <dbReference type="ARBA" id="ARBA00008309"/>
    </source>
</evidence>
<evidence type="ECO:0000259" key="3">
    <source>
        <dbReference type="Pfam" id="PF12516"/>
    </source>
</evidence>
<dbReference type="GO" id="GO:0060271">
    <property type="term" value="P:cilium assembly"/>
    <property type="evidence" value="ECO:0007669"/>
    <property type="project" value="TreeGrafter"/>
</dbReference>
<dbReference type="Pfam" id="PF12516">
    <property type="entry name" value="DUF3719"/>
    <property type="match status" value="1"/>
</dbReference>
<evidence type="ECO:0000256" key="2">
    <source>
        <dbReference type="SAM" id="MobiDB-lite"/>
    </source>
</evidence>
<feature type="domain" description="DUF3719" evidence="3">
    <location>
        <begin position="121"/>
        <end position="157"/>
    </location>
</feature>
<feature type="compositionally biased region" description="Basic and acidic residues" evidence="2">
    <location>
        <begin position="18"/>
        <end position="29"/>
    </location>
</feature>
<proteinExistence type="inferred from homology"/>
<dbReference type="AlphaFoldDB" id="L5KCX9"/>
<evidence type="ECO:0000313" key="5">
    <source>
        <dbReference type="Proteomes" id="UP000010552"/>
    </source>
</evidence>
<accession>L5KCX9</accession>
<reference evidence="5" key="1">
    <citation type="journal article" date="2013" name="Science">
        <title>Comparative analysis of bat genomes provides insight into the evolution of flight and immunity.</title>
        <authorList>
            <person name="Zhang G."/>
            <person name="Cowled C."/>
            <person name="Shi Z."/>
            <person name="Huang Z."/>
            <person name="Bishop-Lilly K.A."/>
            <person name="Fang X."/>
            <person name="Wynne J.W."/>
            <person name="Xiong Z."/>
            <person name="Baker M.L."/>
            <person name="Zhao W."/>
            <person name="Tachedjian M."/>
            <person name="Zhu Y."/>
            <person name="Zhou P."/>
            <person name="Jiang X."/>
            <person name="Ng J."/>
            <person name="Yang L."/>
            <person name="Wu L."/>
            <person name="Xiao J."/>
            <person name="Feng Y."/>
            <person name="Chen Y."/>
            <person name="Sun X."/>
            <person name="Zhang Y."/>
            <person name="Marsh G.A."/>
            <person name="Crameri G."/>
            <person name="Broder C.C."/>
            <person name="Frey K.G."/>
            <person name="Wang L.F."/>
            <person name="Wang J."/>
        </authorList>
    </citation>
    <scope>NUCLEOTIDE SEQUENCE [LARGE SCALE GENOMIC DNA]</scope>
</reference>
<dbReference type="GO" id="GO:0061512">
    <property type="term" value="P:protein localization to cilium"/>
    <property type="evidence" value="ECO:0007669"/>
    <property type="project" value="TreeGrafter"/>
</dbReference>
<feature type="region of interest" description="Disordered" evidence="2">
    <location>
        <begin position="391"/>
        <end position="418"/>
    </location>
</feature>
<protein>
    <submittedName>
        <fullName evidence="4">Protein FAM149B1</fullName>
    </submittedName>
</protein>